<sequence length="401" mass="44685">MKRNEVILVALMALLNFTHILDFMIMMPLGNILMPKWNLTTSEFSIIVSSYSLAAFVSAFFAIFFADKFDRKKLLLFGYSGFLIGTFACAFAFGTYSMILARTFTGLFGGLISAQILSIIADVIPYERRGRAMGMLMGGFALASVIGVPFGLFLANTYDWYYPFLVVAIFGVLLLPFLFRFVPNVNAHLTNPVKLKERISNFYAIFSNQAQITALGFSFLLITGHFIIVPLINPYLVYNVGVPQEYTPLIYLVGGICSLISAQIIGKLADSYGKRTVFVWAAVISTFFVVLITNMPHWQLFIVLGIFGFWFSSSTGRTVPGQAMITQAVTSQTRGSFMSLNSCVQSLGTGFASLMSGWITYSDAKFSIHNYNYLGYISITLILLCVLLSYQLERKLQYVEV</sequence>
<protein>
    <submittedName>
        <fullName evidence="8">MFS transporter</fullName>
    </submittedName>
</protein>
<dbReference type="Gene3D" id="1.20.1250.20">
    <property type="entry name" value="MFS general substrate transporter like domains"/>
    <property type="match status" value="1"/>
</dbReference>
<dbReference type="RefSeq" id="WP_171221399.1">
    <property type="nucleotide sequence ID" value="NZ_CP121446.1"/>
</dbReference>
<evidence type="ECO:0000313" key="8">
    <source>
        <dbReference type="EMBL" id="NNT71209.1"/>
    </source>
</evidence>
<reference evidence="8 9" key="1">
    <citation type="submission" date="2020-05" db="EMBL/GenBank/DDBJ databases">
        <title>Draft genome of Flavobacterium sp. IMCC34852.</title>
        <authorList>
            <person name="Song J."/>
            <person name="Cho J.-C."/>
        </authorList>
    </citation>
    <scope>NUCLEOTIDE SEQUENCE [LARGE SCALE GENOMIC DNA]</scope>
    <source>
        <strain evidence="8 9">IMCC34852</strain>
    </source>
</reference>
<evidence type="ECO:0000259" key="7">
    <source>
        <dbReference type="PROSITE" id="PS50850"/>
    </source>
</evidence>
<name>A0A7Y3VY07_9FLAO</name>
<dbReference type="InterPro" id="IPR011701">
    <property type="entry name" value="MFS"/>
</dbReference>
<keyword evidence="3 6" id="KW-0812">Transmembrane</keyword>
<gene>
    <name evidence="8" type="ORF">HKT18_03170</name>
</gene>
<dbReference type="Pfam" id="PF07690">
    <property type="entry name" value="MFS_1"/>
    <property type="match status" value="1"/>
</dbReference>
<dbReference type="CDD" id="cd17324">
    <property type="entry name" value="MFS_NepI_like"/>
    <property type="match status" value="1"/>
</dbReference>
<organism evidence="8 9">
    <name type="scientific">Flavobacterium rivulicola</name>
    <dbReference type="NCBI Taxonomy" id="2732161"/>
    <lineage>
        <taxon>Bacteria</taxon>
        <taxon>Pseudomonadati</taxon>
        <taxon>Bacteroidota</taxon>
        <taxon>Flavobacteriia</taxon>
        <taxon>Flavobacteriales</taxon>
        <taxon>Flavobacteriaceae</taxon>
        <taxon>Flavobacterium</taxon>
    </lineage>
</organism>
<dbReference type="GO" id="GO:0022857">
    <property type="term" value="F:transmembrane transporter activity"/>
    <property type="evidence" value="ECO:0007669"/>
    <property type="project" value="InterPro"/>
</dbReference>
<keyword evidence="9" id="KW-1185">Reference proteome</keyword>
<dbReference type="PROSITE" id="PS50850">
    <property type="entry name" value="MFS"/>
    <property type="match status" value="1"/>
</dbReference>
<dbReference type="InterPro" id="IPR036259">
    <property type="entry name" value="MFS_trans_sf"/>
</dbReference>
<dbReference type="PANTHER" id="PTHR43124">
    <property type="entry name" value="PURINE EFFLUX PUMP PBUE"/>
    <property type="match status" value="1"/>
</dbReference>
<feature type="transmembrane region" description="Helical" evidence="6">
    <location>
        <begin position="300"/>
        <end position="319"/>
    </location>
</feature>
<dbReference type="InterPro" id="IPR020846">
    <property type="entry name" value="MFS_dom"/>
</dbReference>
<feature type="transmembrane region" description="Helical" evidence="6">
    <location>
        <begin position="160"/>
        <end position="182"/>
    </location>
</feature>
<keyword evidence="2" id="KW-1003">Cell membrane</keyword>
<proteinExistence type="predicted"/>
<evidence type="ECO:0000256" key="5">
    <source>
        <dbReference type="ARBA" id="ARBA00023136"/>
    </source>
</evidence>
<dbReference type="InterPro" id="IPR050189">
    <property type="entry name" value="MFS_Efflux_Transporters"/>
</dbReference>
<feature type="transmembrane region" description="Helical" evidence="6">
    <location>
        <begin position="133"/>
        <end position="154"/>
    </location>
</feature>
<evidence type="ECO:0000313" key="9">
    <source>
        <dbReference type="Proteomes" id="UP000536509"/>
    </source>
</evidence>
<keyword evidence="5 6" id="KW-0472">Membrane</keyword>
<dbReference type="GO" id="GO:0005886">
    <property type="term" value="C:plasma membrane"/>
    <property type="evidence" value="ECO:0007669"/>
    <property type="project" value="UniProtKB-SubCell"/>
</dbReference>
<evidence type="ECO:0000256" key="4">
    <source>
        <dbReference type="ARBA" id="ARBA00022989"/>
    </source>
</evidence>
<feature type="transmembrane region" description="Helical" evidence="6">
    <location>
        <begin position="248"/>
        <end position="265"/>
    </location>
</feature>
<comment type="caution">
    <text evidence="8">The sequence shown here is derived from an EMBL/GenBank/DDBJ whole genome shotgun (WGS) entry which is preliminary data.</text>
</comment>
<accession>A0A7Y3VY07</accession>
<feature type="transmembrane region" description="Helical" evidence="6">
    <location>
        <begin position="373"/>
        <end position="392"/>
    </location>
</feature>
<feature type="transmembrane region" description="Helical" evidence="6">
    <location>
        <begin position="202"/>
        <end position="228"/>
    </location>
</feature>
<dbReference type="PANTHER" id="PTHR43124:SF3">
    <property type="entry name" value="CHLORAMPHENICOL EFFLUX PUMP RV0191"/>
    <property type="match status" value="1"/>
</dbReference>
<feature type="domain" description="Major facilitator superfamily (MFS) profile" evidence="7">
    <location>
        <begin position="8"/>
        <end position="397"/>
    </location>
</feature>
<feature type="transmembrane region" description="Helical" evidence="6">
    <location>
        <begin position="74"/>
        <end position="93"/>
    </location>
</feature>
<dbReference type="Proteomes" id="UP000536509">
    <property type="component" value="Unassembled WGS sequence"/>
</dbReference>
<dbReference type="AlphaFoldDB" id="A0A7Y3VY07"/>
<evidence type="ECO:0000256" key="6">
    <source>
        <dbReference type="SAM" id="Phobius"/>
    </source>
</evidence>
<dbReference type="SUPFAM" id="SSF103473">
    <property type="entry name" value="MFS general substrate transporter"/>
    <property type="match status" value="1"/>
</dbReference>
<comment type="subcellular location">
    <subcellularLocation>
        <location evidence="1">Cell membrane</location>
        <topology evidence="1">Multi-pass membrane protein</topology>
    </subcellularLocation>
</comment>
<feature type="transmembrane region" description="Helical" evidence="6">
    <location>
        <begin position="277"/>
        <end position="294"/>
    </location>
</feature>
<feature type="transmembrane region" description="Helical" evidence="6">
    <location>
        <begin position="46"/>
        <end position="67"/>
    </location>
</feature>
<evidence type="ECO:0000256" key="2">
    <source>
        <dbReference type="ARBA" id="ARBA00022475"/>
    </source>
</evidence>
<evidence type="ECO:0000256" key="1">
    <source>
        <dbReference type="ARBA" id="ARBA00004651"/>
    </source>
</evidence>
<keyword evidence="4 6" id="KW-1133">Transmembrane helix</keyword>
<evidence type="ECO:0000256" key="3">
    <source>
        <dbReference type="ARBA" id="ARBA00022692"/>
    </source>
</evidence>
<feature type="transmembrane region" description="Helical" evidence="6">
    <location>
        <begin position="99"/>
        <end position="121"/>
    </location>
</feature>
<feature type="transmembrane region" description="Helical" evidence="6">
    <location>
        <begin position="7"/>
        <end position="26"/>
    </location>
</feature>
<dbReference type="EMBL" id="JABEVX010000001">
    <property type="protein sequence ID" value="NNT71209.1"/>
    <property type="molecule type" value="Genomic_DNA"/>
</dbReference>
<feature type="transmembrane region" description="Helical" evidence="6">
    <location>
        <begin position="340"/>
        <end position="361"/>
    </location>
</feature>